<gene>
    <name evidence="1" type="ORF">RhiirA4_484270</name>
</gene>
<keyword evidence="2" id="KW-1185">Reference proteome</keyword>
<proteinExistence type="predicted"/>
<reference evidence="1 2" key="1">
    <citation type="submission" date="2015-10" db="EMBL/GenBank/DDBJ databases">
        <title>Genome analyses suggest a sexual origin of heterokaryosis in a supposedly ancient asexual fungus.</title>
        <authorList>
            <person name="Ropars J."/>
            <person name="Sedzielewska K."/>
            <person name="Noel J."/>
            <person name="Charron P."/>
            <person name="Farinelli L."/>
            <person name="Marton T."/>
            <person name="Kruger M."/>
            <person name="Pelin A."/>
            <person name="Brachmann A."/>
            <person name="Corradi N."/>
        </authorList>
    </citation>
    <scope>NUCLEOTIDE SEQUENCE [LARGE SCALE GENOMIC DNA]</scope>
    <source>
        <strain evidence="1 2">A4</strain>
    </source>
</reference>
<dbReference type="Proteomes" id="UP000234323">
    <property type="component" value="Unassembled WGS sequence"/>
</dbReference>
<comment type="caution">
    <text evidence="1">The sequence shown here is derived from an EMBL/GenBank/DDBJ whole genome shotgun (WGS) entry which is preliminary data.</text>
</comment>
<dbReference type="VEuPathDB" id="FungiDB:FUN_021269"/>
<organism evidence="1 2">
    <name type="scientific">Rhizophagus irregularis</name>
    <dbReference type="NCBI Taxonomy" id="588596"/>
    <lineage>
        <taxon>Eukaryota</taxon>
        <taxon>Fungi</taxon>
        <taxon>Fungi incertae sedis</taxon>
        <taxon>Mucoromycota</taxon>
        <taxon>Glomeromycotina</taxon>
        <taxon>Glomeromycetes</taxon>
        <taxon>Glomerales</taxon>
        <taxon>Glomeraceae</taxon>
        <taxon>Rhizophagus</taxon>
    </lineage>
</organism>
<protein>
    <submittedName>
        <fullName evidence="1">Uncharacterized protein</fullName>
    </submittedName>
</protein>
<accession>A0A2I1HNP6</accession>
<sequence>MSGKTKPSHFIKEVHSQIADTMSEFFFDGAETALTTFIENGFLQTMFSKSSDEALRLFDLDDSDDSAKNCDTDSIIENTPITSTPNPVLISQHELPNVEMTPVDQSVIPEISRKK</sequence>
<evidence type="ECO:0000313" key="1">
    <source>
        <dbReference type="EMBL" id="PKY60496.1"/>
    </source>
</evidence>
<name>A0A2I1HNP6_9GLOM</name>
<dbReference type="AlphaFoldDB" id="A0A2I1HNP6"/>
<dbReference type="EMBL" id="LLXI01004318">
    <property type="protein sequence ID" value="PKY60496.1"/>
    <property type="molecule type" value="Genomic_DNA"/>
</dbReference>
<evidence type="ECO:0000313" key="2">
    <source>
        <dbReference type="Proteomes" id="UP000234323"/>
    </source>
</evidence>